<gene>
    <name evidence="1" type="ORF">BJ508DRAFT_307352</name>
</gene>
<keyword evidence="2" id="KW-1185">Reference proteome</keyword>
<organism evidence="1 2">
    <name type="scientific">Ascobolus immersus RN42</name>
    <dbReference type="NCBI Taxonomy" id="1160509"/>
    <lineage>
        <taxon>Eukaryota</taxon>
        <taxon>Fungi</taxon>
        <taxon>Dikarya</taxon>
        <taxon>Ascomycota</taxon>
        <taxon>Pezizomycotina</taxon>
        <taxon>Pezizomycetes</taxon>
        <taxon>Pezizales</taxon>
        <taxon>Ascobolaceae</taxon>
        <taxon>Ascobolus</taxon>
    </lineage>
</organism>
<name>A0A3N4I771_ASCIM</name>
<accession>A0A3N4I771</accession>
<evidence type="ECO:0000313" key="2">
    <source>
        <dbReference type="Proteomes" id="UP000275078"/>
    </source>
</evidence>
<sequence>MGWKKIPLHWKHDYEIVRFFEESQRPDDGSVIDYLELGFQGNTLLHSLLIRQPAHYRALEWLFKHKPKEADQMQCIANQNGLIPRSVLRVRLDNYRLEQGINFLGYKEADIRAQFLMYQTSFVDGAWKGISPSSLAWIGEEPRANFHLPGVRMGFILAIGQVRRILKDKRPPYSTALALKRYRTLNEYGPDAEESRQALADFMDKGGEWGGVIWTVVNEAERLGTELVHSGDGQMIDLGRYLQGPGRAKLWYLPACKNDGDWQWLGKVLTTHGMEEENTRLAGERRYGVGWVGEGIPFIL</sequence>
<dbReference type="EMBL" id="ML119687">
    <property type="protein sequence ID" value="RPA80538.1"/>
    <property type="molecule type" value="Genomic_DNA"/>
</dbReference>
<proteinExistence type="predicted"/>
<dbReference type="Proteomes" id="UP000275078">
    <property type="component" value="Unassembled WGS sequence"/>
</dbReference>
<protein>
    <submittedName>
        <fullName evidence="1">Uncharacterized protein</fullName>
    </submittedName>
</protein>
<evidence type="ECO:0000313" key="1">
    <source>
        <dbReference type="EMBL" id="RPA80538.1"/>
    </source>
</evidence>
<dbReference type="AlphaFoldDB" id="A0A3N4I771"/>
<reference evidence="1 2" key="1">
    <citation type="journal article" date="2018" name="Nat. Ecol. Evol.">
        <title>Pezizomycetes genomes reveal the molecular basis of ectomycorrhizal truffle lifestyle.</title>
        <authorList>
            <person name="Murat C."/>
            <person name="Payen T."/>
            <person name="Noel B."/>
            <person name="Kuo A."/>
            <person name="Morin E."/>
            <person name="Chen J."/>
            <person name="Kohler A."/>
            <person name="Krizsan K."/>
            <person name="Balestrini R."/>
            <person name="Da Silva C."/>
            <person name="Montanini B."/>
            <person name="Hainaut M."/>
            <person name="Levati E."/>
            <person name="Barry K.W."/>
            <person name="Belfiori B."/>
            <person name="Cichocki N."/>
            <person name="Clum A."/>
            <person name="Dockter R.B."/>
            <person name="Fauchery L."/>
            <person name="Guy J."/>
            <person name="Iotti M."/>
            <person name="Le Tacon F."/>
            <person name="Lindquist E.A."/>
            <person name="Lipzen A."/>
            <person name="Malagnac F."/>
            <person name="Mello A."/>
            <person name="Molinier V."/>
            <person name="Miyauchi S."/>
            <person name="Poulain J."/>
            <person name="Riccioni C."/>
            <person name="Rubini A."/>
            <person name="Sitrit Y."/>
            <person name="Splivallo R."/>
            <person name="Traeger S."/>
            <person name="Wang M."/>
            <person name="Zifcakova L."/>
            <person name="Wipf D."/>
            <person name="Zambonelli A."/>
            <person name="Paolocci F."/>
            <person name="Nowrousian M."/>
            <person name="Ottonello S."/>
            <person name="Baldrian P."/>
            <person name="Spatafora J.W."/>
            <person name="Henrissat B."/>
            <person name="Nagy L.G."/>
            <person name="Aury J.M."/>
            <person name="Wincker P."/>
            <person name="Grigoriev I.V."/>
            <person name="Bonfante P."/>
            <person name="Martin F.M."/>
        </authorList>
    </citation>
    <scope>NUCLEOTIDE SEQUENCE [LARGE SCALE GENOMIC DNA]</scope>
    <source>
        <strain evidence="1 2">RN42</strain>
    </source>
</reference>